<dbReference type="Proteomes" id="UP000688137">
    <property type="component" value="Unassembled WGS sequence"/>
</dbReference>
<dbReference type="OMA" id="YFGKEVM"/>
<evidence type="ECO:0000256" key="4">
    <source>
        <dbReference type="ARBA" id="ARBA00022777"/>
    </source>
</evidence>
<evidence type="ECO:0000256" key="6">
    <source>
        <dbReference type="PROSITE-ProRule" id="PRU10141"/>
    </source>
</evidence>
<dbReference type="GO" id="GO:0004674">
    <property type="term" value="F:protein serine/threonine kinase activity"/>
    <property type="evidence" value="ECO:0007669"/>
    <property type="project" value="InterPro"/>
</dbReference>
<dbReference type="InterPro" id="IPR045269">
    <property type="entry name" value="Atg1-like"/>
</dbReference>
<evidence type="ECO:0000256" key="5">
    <source>
        <dbReference type="ARBA" id="ARBA00022840"/>
    </source>
</evidence>
<dbReference type="GO" id="GO:0005829">
    <property type="term" value="C:cytosol"/>
    <property type="evidence" value="ECO:0007669"/>
    <property type="project" value="TreeGrafter"/>
</dbReference>
<gene>
    <name evidence="8" type="ORF">PPRIM_AZ9-3.1.T0040020</name>
</gene>
<feature type="domain" description="Protein kinase" evidence="7">
    <location>
        <begin position="20"/>
        <end position="271"/>
    </location>
</feature>
<dbReference type="FunFam" id="1.10.510.10:FF:000571">
    <property type="entry name" value="Maternal embryonic leucine zipper kinase"/>
    <property type="match status" value="1"/>
</dbReference>
<dbReference type="PROSITE" id="PS00108">
    <property type="entry name" value="PROTEIN_KINASE_ST"/>
    <property type="match status" value="1"/>
</dbReference>
<dbReference type="GO" id="GO:0005524">
    <property type="term" value="F:ATP binding"/>
    <property type="evidence" value="ECO:0007669"/>
    <property type="project" value="UniProtKB-UniRule"/>
</dbReference>
<keyword evidence="2" id="KW-0808">Transferase</keyword>
<dbReference type="PANTHER" id="PTHR24348:SF22">
    <property type="entry name" value="NON-SPECIFIC SERINE_THREONINE PROTEIN KINASE"/>
    <property type="match status" value="1"/>
</dbReference>
<sequence>MLPQTQQNLIPKKKIEHYTYLMHEQIGRGYSSKVYKGKDENTGEVVAVKVIDVKAISNEIERQLINQEINALKLIQSVNVIKLHDYYHTNNNTYIITEYCNQGDLGKLIQQQGIIPEVEAFKILRHIINGFKEQIRKGVIHRDIKPTNILIKNSVPKLADYGFSKMIKAPKEKVFYKVGTPIYMSPESYLENKYSEKSDIWSIGVVYYQMLYGQCPWVINSESEFQESVSQLHFNRNVPISEESKDFLRRALQVDENQRLSLSDIDQHPLFLRRNTTALNKMRGALVSNSFNKSITNMNVVRVNQTQQCTRSGSTSHKHQKSNQIKEKIGTIIQHTYQSFHYESQAEEVICNFINQCKFIYRTCQLIDHVKYLQSPRLRERIMGYFGKEVMDIMNKLKEAYEKGVNNIKVINFNHQFVISILNKYSFREVYLKYKEYYGMSLLGDISSLKDIIRELNHQLRINEQNETGILLLDYLTYYYQVIINNNTQQFLDGKPINEITPSHYQEIRVKIYNLEI</sequence>
<dbReference type="EMBL" id="CAJJDM010000001">
    <property type="protein sequence ID" value="CAD8042806.1"/>
    <property type="molecule type" value="Genomic_DNA"/>
</dbReference>
<dbReference type="InterPro" id="IPR008271">
    <property type="entry name" value="Ser/Thr_kinase_AS"/>
</dbReference>
<evidence type="ECO:0000313" key="8">
    <source>
        <dbReference type="EMBL" id="CAD8042806.1"/>
    </source>
</evidence>
<dbReference type="PROSITE" id="PS00107">
    <property type="entry name" value="PROTEIN_KINASE_ATP"/>
    <property type="match status" value="1"/>
</dbReference>
<evidence type="ECO:0000256" key="1">
    <source>
        <dbReference type="ARBA" id="ARBA00011245"/>
    </source>
</evidence>
<name>A0A8S1JRE9_PARPR</name>
<evidence type="ECO:0000256" key="3">
    <source>
        <dbReference type="ARBA" id="ARBA00022741"/>
    </source>
</evidence>
<comment type="caution">
    <text evidence="8">The sequence shown here is derived from an EMBL/GenBank/DDBJ whole genome shotgun (WGS) entry which is preliminary data.</text>
</comment>
<keyword evidence="3 6" id="KW-0547">Nucleotide-binding</keyword>
<dbReference type="GO" id="GO:0005776">
    <property type="term" value="C:autophagosome"/>
    <property type="evidence" value="ECO:0007669"/>
    <property type="project" value="TreeGrafter"/>
</dbReference>
<dbReference type="PROSITE" id="PS50011">
    <property type="entry name" value="PROTEIN_KINASE_DOM"/>
    <property type="match status" value="1"/>
</dbReference>
<feature type="binding site" evidence="6">
    <location>
        <position position="49"/>
    </location>
    <ligand>
        <name>ATP</name>
        <dbReference type="ChEBI" id="CHEBI:30616"/>
    </ligand>
</feature>
<keyword evidence="9" id="KW-1185">Reference proteome</keyword>
<accession>A0A8S1JRE9</accession>
<proteinExistence type="predicted"/>
<dbReference type="InterPro" id="IPR017441">
    <property type="entry name" value="Protein_kinase_ATP_BS"/>
</dbReference>
<dbReference type="Pfam" id="PF00069">
    <property type="entry name" value="Pkinase"/>
    <property type="match status" value="1"/>
</dbReference>
<evidence type="ECO:0000313" key="9">
    <source>
        <dbReference type="Proteomes" id="UP000688137"/>
    </source>
</evidence>
<organism evidence="8 9">
    <name type="scientific">Paramecium primaurelia</name>
    <dbReference type="NCBI Taxonomy" id="5886"/>
    <lineage>
        <taxon>Eukaryota</taxon>
        <taxon>Sar</taxon>
        <taxon>Alveolata</taxon>
        <taxon>Ciliophora</taxon>
        <taxon>Intramacronucleata</taxon>
        <taxon>Oligohymenophorea</taxon>
        <taxon>Peniculida</taxon>
        <taxon>Parameciidae</taxon>
        <taxon>Paramecium</taxon>
    </lineage>
</organism>
<evidence type="ECO:0000259" key="7">
    <source>
        <dbReference type="PROSITE" id="PS50011"/>
    </source>
</evidence>
<dbReference type="AlphaFoldDB" id="A0A8S1JRE9"/>
<evidence type="ECO:0000256" key="2">
    <source>
        <dbReference type="ARBA" id="ARBA00022679"/>
    </source>
</evidence>
<dbReference type="GO" id="GO:0016020">
    <property type="term" value="C:membrane"/>
    <property type="evidence" value="ECO:0007669"/>
    <property type="project" value="TreeGrafter"/>
</dbReference>
<dbReference type="PANTHER" id="PTHR24348">
    <property type="entry name" value="SERINE/THREONINE-PROTEIN KINASE UNC-51-RELATED"/>
    <property type="match status" value="1"/>
</dbReference>
<reference evidence="8" key="1">
    <citation type="submission" date="2021-01" db="EMBL/GenBank/DDBJ databases">
        <authorList>
            <consortium name="Genoscope - CEA"/>
            <person name="William W."/>
        </authorList>
    </citation>
    <scope>NUCLEOTIDE SEQUENCE</scope>
</reference>
<dbReference type="GO" id="GO:0000407">
    <property type="term" value="C:phagophore assembly site"/>
    <property type="evidence" value="ECO:0007669"/>
    <property type="project" value="TreeGrafter"/>
</dbReference>
<comment type="subunit">
    <text evidence="1">Monomer.</text>
</comment>
<keyword evidence="5 6" id="KW-0067">ATP-binding</keyword>
<dbReference type="GO" id="GO:0000045">
    <property type="term" value="P:autophagosome assembly"/>
    <property type="evidence" value="ECO:0007669"/>
    <property type="project" value="TreeGrafter"/>
</dbReference>
<dbReference type="GO" id="GO:0010506">
    <property type="term" value="P:regulation of autophagy"/>
    <property type="evidence" value="ECO:0007669"/>
    <property type="project" value="InterPro"/>
</dbReference>
<protein>
    <recommendedName>
        <fullName evidence="7">Protein kinase domain-containing protein</fullName>
    </recommendedName>
</protein>
<dbReference type="InterPro" id="IPR000719">
    <property type="entry name" value="Prot_kinase_dom"/>
</dbReference>
<dbReference type="SMART" id="SM00220">
    <property type="entry name" value="S_TKc"/>
    <property type="match status" value="1"/>
</dbReference>
<keyword evidence="4" id="KW-0418">Kinase</keyword>